<dbReference type="AlphaFoldDB" id="A0A378WW23"/>
<evidence type="ECO:0000313" key="3">
    <source>
        <dbReference type="Proteomes" id="UP000254055"/>
    </source>
</evidence>
<keyword evidence="1" id="KW-0472">Membrane</keyword>
<organism evidence="2 3">
    <name type="scientific">Neisseria zoodegmatis</name>
    <dbReference type="NCBI Taxonomy" id="326523"/>
    <lineage>
        <taxon>Bacteria</taxon>
        <taxon>Pseudomonadati</taxon>
        <taxon>Pseudomonadota</taxon>
        <taxon>Betaproteobacteria</taxon>
        <taxon>Neisseriales</taxon>
        <taxon>Neisseriaceae</taxon>
        <taxon>Neisseria</taxon>
    </lineage>
</organism>
<feature type="transmembrane region" description="Helical" evidence="1">
    <location>
        <begin position="25"/>
        <end position="44"/>
    </location>
</feature>
<dbReference type="NCBIfam" id="TIGR02532">
    <property type="entry name" value="IV_pilin_GFxxxE"/>
    <property type="match status" value="1"/>
</dbReference>
<proteinExistence type="predicted"/>
<gene>
    <name evidence="2" type="primary">pilV</name>
    <name evidence="2" type="ORF">NCTC12229_02021</name>
</gene>
<dbReference type="OrthoDB" id="8614013at2"/>
<keyword evidence="1" id="KW-1133">Transmembrane helix</keyword>
<dbReference type="RefSeq" id="WP_115134566.1">
    <property type="nucleotide sequence ID" value="NZ_UGRS01000002.1"/>
</dbReference>
<keyword evidence="1" id="KW-0812">Transmembrane</keyword>
<evidence type="ECO:0000256" key="1">
    <source>
        <dbReference type="SAM" id="Phobius"/>
    </source>
</evidence>
<reference evidence="2 3" key="1">
    <citation type="submission" date="2018-06" db="EMBL/GenBank/DDBJ databases">
        <authorList>
            <consortium name="Pathogen Informatics"/>
            <person name="Doyle S."/>
        </authorList>
    </citation>
    <scope>NUCLEOTIDE SEQUENCE [LARGE SCALE GENOMIC DNA]</scope>
    <source>
        <strain evidence="2 3">NCTC12229</strain>
    </source>
</reference>
<dbReference type="InterPro" id="IPR013362">
    <property type="entry name" value="Pilus_4_PilV"/>
</dbReference>
<dbReference type="Proteomes" id="UP000254055">
    <property type="component" value="Unassembled WGS sequence"/>
</dbReference>
<dbReference type="EMBL" id="UGRS01000002">
    <property type="protein sequence ID" value="SUA44523.1"/>
    <property type="molecule type" value="Genomic_DNA"/>
</dbReference>
<accession>A0A378WW23</accession>
<dbReference type="PROSITE" id="PS00409">
    <property type="entry name" value="PROKAR_NTER_METHYL"/>
    <property type="match status" value="1"/>
</dbReference>
<sequence length="248" mass="27589">MKVSNNLLIKPYTGRLKIRQRGMTLIEVLVSMFVLAVGVLALLATQLRTVASVQEAESQTIVAQAVQNLMESMLINPTLCSKDIQDDTRCAGKINDKTPEGWIVKSYDNNNVFVEDNKGAVSYRFGNPIKVRDCKTNTNKWCKSPDAASLNKREILEDHLGRFEDSLAKALPNVNAWYIICNDKSGKDMTISGDAVTSHCSGGLDHPLVVKVLWQIEAEKVEKNSKNDHGLNTNGKKIVYTYQARFAE</sequence>
<name>A0A378WW23_9NEIS</name>
<dbReference type="InterPro" id="IPR012902">
    <property type="entry name" value="N_methyl_site"/>
</dbReference>
<protein>
    <submittedName>
        <fullName evidence="2">Type IV pilus assembly protein PilV</fullName>
    </submittedName>
</protein>
<dbReference type="Pfam" id="PF07963">
    <property type="entry name" value="N_methyl"/>
    <property type="match status" value="1"/>
</dbReference>
<evidence type="ECO:0000313" key="2">
    <source>
        <dbReference type="EMBL" id="SUA44523.1"/>
    </source>
</evidence>
<dbReference type="NCBIfam" id="TIGR02523">
    <property type="entry name" value="type_IV_pilV"/>
    <property type="match status" value="1"/>
</dbReference>